<comment type="caution">
    <text evidence="8">The sequence shown here is derived from an EMBL/GenBank/DDBJ whole genome shotgun (WGS) entry which is preliminary data.</text>
</comment>
<accession>A0A368YCU3</accession>
<dbReference type="GO" id="GO:0005886">
    <property type="term" value="C:plasma membrane"/>
    <property type="evidence" value="ECO:0007669"/>
    <property type="project" value="UniProtKB-SubCell"/>
</dbReference>
<dbReference type="GO" id="GO:0005524">
    <property type="term" value="F:ATP binding"/>
    <property type="evidence" value="ECO:0007669"/>
    <property type="project" value="InterPro"/>
</dbReference>
<keyword evidence="3 6" id="KW-0812">Transmembrane</keyword>
<evidence type="ECO:0000313" key="9">
    <source>
        <dbReference type="Proteomes" id="UP000253324"/>
    </source>
</evidence>
<dbReference type="EMBL" id="QPJM01000031">
    <property type="protein sequence ID" value="RCW78060.1"/>
    <property type="molecule type" value="Genomic_DNA"/>
</dbReference>
<gene>
    <name evidence="8" type="ORF">C7476_13128</name>
</gene>
<protein>
    <submittedName>
        <fullName evidence="8">ABC transporter transmembrane protein</fullName>
    </submittedName>
</protein>
<dbReference type="PANTHER" id="PTHR11384:SF59">
    <property type="entry name" value="LYSOSOMAL COBALAMIN TRANSPORTER ABCD4"/>
    <property type="match status" value="1"/>
</dbReference>
<comment type="subcellular location">
    <subcellularLocation>
        <location evidence="1">Cell membrane</location>
        <topology evidence="1">Multi-pass membrane protein</topology>
    </subcellularLocation>
</comment>
<feature type="non-terminal residue" evidence="8">
    <location>
        <position position="196"/>
    </location>
</feature>
<evidence type="ECO:0000256" key="6">
    <source>
        <dbReference type="SAM" id="Phobius"/>
    </source>
</evidence>
<evidence type="ECO:0000256" key="5">
    <source>
        <dbReference type="ARBA" id="ARBA00023136"/>
    </source>
</evidence>
<dbReference type="Proteomes" id="UP000253324">
    <property type="component" value="Unassembled WGS sequence"/>
</dbReference>
<feature type="transmembrane region" description="Helical" evidence="6">
    <location>
        <begin position="75"/>
        <end position="95"/>
    </location>
</feature>
<keyword evidence="4 6" id="KW-1133">Transmembrane helix</keyword>
<evidence type="ECO:0000313" key="8">
    <source>
        <dbReference type="EMBL" id="RCW78060.1"/>
    </source>
</evidence>
<dbReference type="Pfam" id="PF06472">
    <property type="entry name" value="ABC_membrane_2"/>
    <property type="match status" value="1"/>
</dbReference>
<dbReference type="AlphaFoldDB" id="A0A368YCU3"/>
<dbReference type="InterPro" id="IPR011527">
    <property type="entry name" value="ABC1_TM_dom"/>
</dbReference>
<evidence type="ECO:0000256" key="2">
    <source>
        <dbReference type="ARBA" id="ARBA00022448"/>
    </source>
</evidence>
<dbReference type="SUPFAM" id="SSF90123">
    <property type="entry name" value="ABC transporter transmembrane region"/>
    <property type="match status" value="1"/>
</dbReference>
<feature type="transmembrane region" description="Helical" evidence="6">
    <location>
        <begin position="33"/>
        <end position="55"/>
    </location>
</feature>
<dbReference type="InterPro" id="IPR036640">
    <property type="entry name" value="ABC1_TM_sf"/>
</dbReference>
<dbReference type="Gene3D" id="1.20.1560.10">
    <property type="entry name" value="ABC transporter type 1, transmembrane domain"/>
    <property type="match status" value="1"/>
</dbReference>
<evidence type="ECO:0000256" key="3">
    <source>
        <dbReference type="ARBA" id="ARBA00022692"/>
    </source>
</evidence>
<feature type="domain" description="ABC transmembrane type-1" evidence="7">
    <location>
        <begin position="36"/>
        <end position="196"/>
    </location>
</feature>
<proteinExistence type="predicted"/>
<dbReference type="GO" id="GO:0140359">
    <property type="term" value="F:ABC-type transporter activity"/>
    <property type="evidence" value="ECO:0007669"/>
    <property type="project" value="InterPro"/>
</dbReference>
<reference evidence="8 9" key="1">
    <citation type="submission" date="2018-07" db="EMBL/GenBank/DDBJ databases">
        <title>Genomic Encyclopedia of Type Strains, Phase III (KMG-III): the genomes of soil and plant-associated and newly described type strains.</title>
        <authorList>
            <person name="Whitman W."/>
        </authorList>
    </citation>
    <scope>NUCLEOTIDE SEQUENCE [LARGE SCALE GENOMIC DNA]</scope>
    <source>
        <strain evidence="8 9">31-25a</strain>
    </source>
</reference>
<dbReference type="PROSITE" id="PS50929">
    <property type="entry name" value="ABC_TM1F"/>
    <property type="match status" value="1"/>
</dbReference>
<keyword evidence="9" id="KW-1185">Reference proteome</keyword>
<sequence>MDKQETPLKTTAVRFVRAVKIFMTSEAGIKARWLLVGLVLLLCGLNALNVVNSYVGRNFMTAIAERQTAEFSQQAIFYIGVFAASTVVAVFARFVEERLALLWRDFLTRRAISLYLSDATYFSMDVSGQLTHPDQRIADDVRSFTVTTLSFILMIFNSALTIFAFSGVLWSISPFLFVVAVVYAAGGSYLTIALGR</sequence>
<keyword evidence="5 6" id="KW-0472">Membrane</keyword>
<feature type="transmembrane region" description="Helical" evidence="6">
    <location>
        <begin position="175"/>
        <end position="195"/>
    </location>
</feature>
<dbReference type="InterPro" id="IPR050835">
    <property type="entry name" value="ABC_transporter_sub-D"/>
</dbReference>
<keyword evidence="2" id="KW-0813">Transport</keyword>
<name>A0A368YCU3_9HYPH</name>
<evidence type="ECO:0000256" key="4">
    <source>
        <dbReference type="ARBA" id="ARBA00022989"/>
    </source>
</evidence>
<evidence type="ECO:0000256" key="1">
    <source>
        <dbReference type="ARBA" id="ARBA00004651"/>
    </source>
</evidence>
<evidence type="ECO:0000259" key="7">
    <source>
        <dbReference type="PROSITE" id="PS50929"/>
    </source>
</evidence>
<dbReference type="PANTHER" id="PTHR11384">
    <property type="entry name" value="ATP-BINDING CASSETTE, SUB-FAMILY D MEMBER"/>
    <property type="match status" value="1"/>
</dbReference>
<feature type="transmembrane region" description="Helical" evidence="6">
    <location>
        <begin position="144"/>
        <end position="169"/>
    </location>
</feature>
<organism evidence="8 9">
    <name type="scientific">Phyllobacterium bourgognense</name>
    <dbReference type="NCBI Taxonomy" id="314236"/>
    <lineage>
        <taxon>Bacteria</taxon>
        <taxon>Pseudomonadati</taxon>
        <taxon>Pseudomonadota</taxon>
        <taxon>Alphaproteobacteria</taxon>
        <taxon>Hyphomicrobiales</taxon>
        <taxon>Phyllobacteriaceae</taxon>
        <taxon>Phyllobacterium</taxon>
    </lineage>
</organism>